<dbReference type="Proteomes" id="UP000324974">
    <property type="component" value="Chromosome"/>
</dbReference>
<dbReference type="AlphaFoldDB" id="A0A5C1AMC9"/>
<evidence type="ECO:0008006" key="3">
    <source>
        <dbReference type="Google" id="ProtNLM"/>
    </source>
</evidence>
<name>A0A5C1AMC9_9BACT</name>
<proteinExistence type="predicted"/>
<evidence type="ECO:0000313" key="2">
    <source>
        <dbReference type="Proteomes" id="UP000324974"/>
    </source>
</evidence>
<dbReference type="KEGG" id="lrs:PX52LOC_05072"/>
<dbReference type="InterPro" id="IPR045372">
    <property type="entry name" value="YidB"/>
</dbReference>
<organism evidence="1 2">
    <name type="scientific">Limnoglobus roseus</name>
    <dbReference type="NCBI Taxonomy" id="2598579"/>
    <lineage>
        <taxon>Bacteria</taxon>
        <taxon>Pseudomonadati</taxon>
        <taxon>Planctomycetota</taxon>
        <taxon>Planctomycetia</taxon>
        <taxon>Gemmatales</taxon>
        <taxon>Gemmataceae</taxon>
        <taxon>Limnoglobus</taxon>
    </lineage>
</organism>
<dbReference type="Pfam" id="PF20159">
    <property type="entry name" value="YidB"/>
    <property type="match status" value="1"/>
</dbReference>
<accession>A0A5C1AMC9</accession>
<keyword evidence="2" id="KW-1185">Reference proteome</keyword>
<dbReference type="SUPFAM" id="SSF140804">
    <property type="entry name" value="YidB-like"/>
    <property type="match status" value="1"/>
</dbReference>
<protein>
    <recommendedName>
        <fullName evidence="3">DUF937 domain-containing protein</fullName>
    </recommendedName>
</protein>
<sequence>MFKVFEFILSFFSAGMKQKIMAAIQEKLLGKSGDGGSDDSPLGSLMKQFQEKGLGNIFNSWVGAGKNQAISPEEVQAGVGAEKMQEMSQKTGLSVSDLAKELSKYLPTVIDKMTPNGKLPGK</sequence>
<reference evidence="2" key="1">
    <citation type="submission" date="2019-08" db="EMBL/GenBank/DDBJ databases">
        <title>Limnoglobus roseus gen. nov., sp. nov., a novel freshwater planctomycete with a giant genome from the family Gemmataceae.</title>
        <authorList>
            <person name="Kulichevskaya I.S."/>
            <person name="Naumoff D.G."/>
            <person name="Miroshnikov K."/>
            <person name="Ivanova A."/>
            <person name="Philippov D.A."/>
            <person name="Hakobyan A."/>
            <person name="Rijpstra I.C."/>
            <person name="Sinninghe Damste J.S."/>
            <person name="Liesack W."/>
            <person name="Dedysh S.N."/>
        </authorList>
    </citation>
    <scope>NUCLEOTIDE SEQUENCE [LARGE SCALE GENOMIC DNA]</scope>
    <source>
        <strain evidence="2">PX52</strain>
    </source>
</reference>
<dbReference type="InterPro" id="IPR027405">
    <property type="entry name" value="YidB-like"/>
</dbReference>
<gene>
    <name evidence="1" type="ORF">PX52LOC_05072</name>
</gene>
<evidence type="ECO:0000313" key="1">
    <source>
        <dbReference type="EMBL" id="QEL18058.1"/>
    </source>
</evidence>
<dbReference type="EMBL" id="CP042425">
    <property type="protein sequence ID" value="QEL18058.1"/>
    <property type="molecule type" value="Genomic_DNA"/>
</dbReference>
<dbReference type="RefSeq" id="WP_168219189.1">
    <property type="nucleotide sequence ID" value="NZ_CP042425.1"/>
</dbReference>
<dbReference type="Gene3D" id="1.10.10.690">
    <property type="entry name" value="YidB-like"/>
    <property type="match status" value="1"/>
</dbReference>